<feature type="domain" description="G-protein coupled receptors family 1 profile" evidence="14">
    <location>
        <begin position="37"/>
        <end position="301"/>
    </location>
</feature>
<dbReference type="PRINTS" id="PR01157">
    <property type="entry name" value="P2YPURNOCPTR"/>
</dbReference>
<name>A0ABD1KBY6_9TELE</name>
<feature type="transmembrane region" description="Helical" evidence="13">
    <location>
        <begin position="141"/>
        <end position="160"/>
    </location>
</feature>
<feature type="transmembrane region" description="Helical" evidence="13">
    <location>
        <begin position="189"/>
        <end position="213"/>
    </location>
</feature>
<feature type="transmembrane region" description="Helical" evidence="13">
    <location>
        <begin position="25"/>
        <end position="46"/>
    </location>
</feature>
<feature type="transmembrane region" description="Helical" evidence="13">
    <location>
        <begin position="233"/>
        <end position="251"/>
    </location>
</feature>
<dbReference type="PRINTS" id="PR00237">
    <property type="entry name" value="GPCRRHODOPSN"/>
</dbReference>
<dbReference type="PANTHER" id="PTHR24231">
    <property type="entry name" value="PURINOCEPTOR-RELATED G-PROTEIN COUPLED RECEPTOR"/>
    <property type="match status" value="1"/>
</dbReference>
<feature type="transmembrane region" description="Helical" evidence="13">
    <location>
        <begin position="58"/>
        <end position="78"/>
    </location>
</feature>
<feature type="transmembrane region" description="Helical" evidence="13">
    <location>
        <begin position="98"/>
        <end position="120"/>
    </location>
</feature>
<dbReference type="GO" id="GO:0002250">
    <property type="term" value="P:adaptive immune response"/>
    <property type="evidence" value="ECO:0007669"/>
    <property type="project" value="UniProtKB-KW"/>
</dbReference>
<evidence type="ECO:0000256" key="10">
    <source>
        <dbReference type="ARBA" id="ARBA00023170"/>
    </source>
</evidence>
<reference evidence="15 16" key="1">
    <citation type="submission" date="2024-09" db="EMBL/GenBank/DDBJ databases">
        <title>A chromosome-level genome assembly of Gray's grenadier anchovy, Coilia grayii.</title>
        <authorList>
            <person name="Fu Z."/>
        </authorList>
    </citation>
    <scope>NUCLEOTIDE SEQUENCE [LARGE SCALE GENOMIC DNA]</scope>
    <source>
        <strain evidence="15">G4</strain>
        <tissue evidence="15">Muscle</tissue>
    </source>
</reference>
<dbReference type="GO" id="GO:0005886">
    <property type="term" value="C:plasma membrane"/>
    <property type="evidence" value="ECO:0007669"/>
    <property type="project" value="UniProtKB-SubCell"/>
</dbReference>
<keyword evidence="11" id="KW-0807">Transducer</keyword>
<evidence type="ECO:0000256" key="1">
    <source>
        <dbReference type="ARBA" id="ARBA00004651"/>
    </source>
</evidence>
<comment type="caution">
    <text evidence="15">The sequence shown here is derived from an EMBL/GenBank/DDBJ whole genome shotgun (WGS) entry which is preliminary data.</text>
</comment>
<keyword evidence="3 13" id="KW-0812">Transmembrane</keyword>
<gene>
    <name evidence="15" type="ORF">ACEWY4_008786</name>
</gene>
<evidence type="ECO:0000256" key="5">
    <source>
        <dbReference type="ARBA" id="ARBA00022989"/>
    </source>
</evidence>
<keyword evidence="16" id="KW-1185">Reference proteome</keyword>
<dbReference type="GO" id="GO:0004930">
    <property type="term" value="F:G protein-coupled receptor activity"/>
    <property type="evidence" value="ECO:0007669"/>
    <property type="project" value="UniProtKB-KW"/>
</dbReference>
<evidence type="ECO:0000256" key="7">
    <source>
        <dbReference type="ARBA" id="ARBA00023130"/>
    </source>
</evidence>
<evidence type="ECO:0000256" key="9">
    <source>
        <dbReference type="ARBA" id="ARBA00023157"/>
    </source>
</evidence>
<evidence type="ECO:0000313" key="16">
    <source>
        <dbReference type="Proteomes" id="UP001591681"/>
    </source>
</evidence>
<evidence type="ECO:0000256" key="8">
    <source>
        <dbReference type="ARBA" id="ARBA00023136"/>
    </source>
</evidence>
<dbReference type="AlphaFoldDB" id="A0ABD1KBY6"/>
<evidence type="ECO:0000259" key="14">
    <source>
        <dbReference type="PROSITE" id="PS50262"/>
    </source>
</evidence>
<keyword evidence="8 13" id="KW-0472">Membrane</keyword>
<evidence type="ECO:0000256" key="3">
    <source>
        <dbReference type="ARBA" id="ARBA00022692"/>
    </source>
</evidence>
<dbReference type="PANTHER" id="PTHR24231:SF48">
    <property type="entry name" value="G-PROTEIN COUPLED RECEPTORS FAMILY 1 PROFILE DOMAIN-CONTAINING PROTEIN"/>
    <property type="match status" value="1"/>
</dbReference>
<dbReference type="SUPFAM" id="SSF81321">
    <property type="entry name" value="Family A G protein-coupled receptor-like"/>
    <property type="match status" value="1"/>
</dbReference>
<keyword evidence="10" id="KW-0675">Receptor</keyword>
<keyword evidence="9" id="KW-1015">Disulfide bond</keyword>
<evidence type="ECO:0000256" key="6">
    <source>
        <dbReference type="ARBA" id="ARBA00023040"/>
    </source>
</evidence>
<feature type="region of interest" description="Disordered" evidence="12">
    <location>
        <begin position="319"/>
        <end position="343"/>
    </location>
</feature>
<evidence type="ECO:0000313" key="15">
    <source>
        <dbReference type="EMBL" id="KAL2096638.1"/>
    </source>
</evidence>
<protein>
    <recommendedName>
        <fullName evidence="14">G-protein coupled receptors family 1 profile domain-containing protein</fullName>
    </recommendedName>
</protein>
<dbReference type="PROSITE" id="PS50262">
    <property type="entry name" value="G_PROTEIN_RECEP_F1_2"/>
    <property type="match status" value="1"/>
</dbReference>
<dbReference type="Gene3D" id="1.20.1070.10">
    <property type="entry name" value="Rhodopsin 7-helix transmembrane proteins"/>
    <property type="match status" value="1"/>
</dbReference>
<dbReference type="Pfam" id="PF00001">
    <property type="entry name" value="7tm_1"/>
    <property type="match status" value="1"/>
</dbReference>
<keyword evidence="4" id="KW-0391">Immunity</keyword>
<keyword evidence="7" id="KW-1064">Adaptive immunity</keyword>
<dbReference type="InterPro" id="IPR017452">
    <property type="entry name" value="GPCR_Rhodpsn_7TM"/>
</dbReference>
<dbReference type="InterPro" id="IPR000276">
    <property type="entry name" value="GPCR_Rhodpsn"/>
</dbReference>
<organism evidence="15 16">
    <name type="scientific">Coilia grayii</name>
    <name type="common">Gray's grenadier anchovy</name>
    <dbReference type="NCBI Taxonomy" id="363190"/>
    <lineage>
        <taxon>Eukaryota</taxon>
        <taxon>Metazoa</taxon>
        <taxon>Chordata</taxon>
        <taxon>Craniata</taxon>
        <taxon>Vertebrata</taxon>
        <taxon>Euteleostomi</taxon>
        <taxon>Actinopterygii</taxon>
        <taxon>Neopterygii</taxon>
        <taxon>Teleostei</taxon>
        <taxon>Clupei</taxon>
        <taxon>Clupeiformes</taxon>
        <taxon>Clupeoidei</taxon>
        <taxon>Engraulidae</taxon>
        <taxon>Coilinae</taxon>
        <taxon>Coilia</taxon>
    </lineage>
</organism>
<evidence type="ECO:0000256" key="11">
    <source>
        <dbReference type="ARBA" id="ARBA00023224"/>
    </source>
</evidence>
<keyword evidence="6" id="KW-0297">G-protein coupled receptor</keyword>
<dbReference type="Proteomes" id="UP001591681">
    <property type="component" value="Unassembled WGS sequence"/>
</dbReference>
<sequence length="343" mass="39985">MNKSCVGVGVQNCSIDGFKRSVYPAAYLLIFVIGLVANLISLWFFLKIWRTQRTLSSVNLFMLNLNVSDLMLICSLPFRASYYINNSNWIFGDAICRIMSYIFYVNMYGSVYFLMALSVIRYVAINKPYTYKRQQNYRYSWLVCLSIWLLVSLASVPQLFSRTQPANSNTMRCLELLEPSPDLLNTFIIMNYGALLLGFLMPLLVILVCYMFVVHRLLRQNRAQANRHQYKKIFSLIIIVLVIFLACFLPYHVARSIFLQTEWDVCVHGSTSCRYIRGVRKAAVITHCLASANSCLDPLLYFFVGENFRNFWRRQSRKKPKIHKTQCRQTRDTPKTEMQQMNT</sequence>
<accession>A0ABD1KBY6</accession>
<keyword evidence="2" id="KW-1003">Cell membrane</keyword>
<dbReference type="EMBL" id="JBHFQA010000007">
    <property type="protein sequence ID" value="KAL2096638.1"/>
    <property type="molecule type" value="Genomic_DNA"/>
</dbReference>
<dbReference type="FunFam" id="1.20.1070.10:FF:000017">
    <property type="entry name" value="lysophosphatidic acid receptor 4"/>
    <property type="match status" value="1"/>
</dbReference>
<evidence type="ECO:0000256" key="13">
    <source>
        <dbReference type="SAM" id="Phobius"/>
    </source>
</evidence>
<proteinExistence type="predicted"/>
<keyword evidence="5 13" id="KW-1133">Transmembrane helix</keyword>
<evidence type="ECO:0000256" key="2">
    <source>
        <dbReference type="ARBA" id="ARBA00022475"/>
    </source>
</evidence>
<comment type="subcellular location">
    <subcellularLocation>
        <location evidence="1">Cell membrane</location>
        <topology evidence="1">Multi-pass membrane protein</topology>
    </subcellularLocation>
</comment>
<evidence type="ECO:0000256" key="4">
    <source>
        <dbReference type="ARBA" id="ARBA00022859"/>
    </source>
</evidence>
<evidence type="ECO:0000256" key="12">
    <source>
        <dbReference type="SAM" id="MobiDB-lite"/>
    </source>
</evidence>